<keyword evidence="2" id="KW-1185">Reference proteome</keyword>
<dbReference type="AlphaFoldDB" id="A0A1S3I086"/>
<dbReference type="InterPro" id="IPR036047">
    <property type="entry name" value="F-box-like_dom_sf"/>
</dbReference>
<dbReference type="InterPro" id="IPR001810">
    <property type="entry name" value="F-box_dom"/>
</dbReference>
<evidence type="ECO:0000313" key="2">
    <source>
        <dbReference type="Proteomes" id="UP000085678"/>
    </source>
</evidence>
<dbReference type="Gene3D" id="1.20.1280.50">
    <property type="match status" value="1"/>
</dbReference>
<dbReference type="PANTHER" id="PTHR14939">
    <property type="entry name" value="F-BOX ONLY PROTEIN 22"/>
    <property type="match status" value="1"/>
</dbReference>
<dbReference type="Proteomes" id="UP000085678">
    <property type="component" value="Unplaced"/>
</dbReference>
<reference evidence="3" key="1">
    <citation type="submission" date="2025-08" db="UniProtKB">
        <authorList>
            <consortium name="RefSeq"/>
        </authorList>
    </citation>
    <scope>IDENTIFICATION</scope>
    <source>
        <tissue evidence="3">Gonads</tissue>
    </source>
</reference>
<dbReference type="Pfam" id="PF12937">
    <property type="entry name" value="F-box-like"/>
    <property type="match status" value="1"/>
</dbReference>
<feature type="domain" description="F-box" evidence="1">
    <location>
        <begin position="24"/>
        <end position="55"/>
    </location>
</feature>
<name>A0A1S3I086_LINAN</name>
<organism evidence="2 3">
    <name type="scientific">Lingula anatina</name>
    <name type="common">Brachiopod</name>
    <name type="synonym">Lingula unguis</name>
    <dbReference type="NCBI Taxonomy" id="7574"/>
    <lineage>
        <taxon>Eukaryota</taxon>
        <taxon>Metazoa</taxon>
        <taxon>Spiralia</taxon>
        <taxon>Lophotrochozoa</taxon>
        <taxon>Brachiopoda</taxon>
        <taxon>Linguliformea</taxon>
        <taxon>Lingulata</taxon>
        <taxon>Lingulida</taxon>
        <taxon>Linguloidea</taxon>
        <taxon>Lingulidae</taxon>
        <taxon>Lingula</taxon>
    </lineage>
</organism>
<protein>
    <submittedName>
        <fullName evidence="3">F-box only protein 22-like</fullName>
    </submittedName>
</protein>
<sequence>MEGNQRVSGALQQCDLTSVMNEWTEIIEHVLQFLPGASLEVCKRVCRNWKEIADRILKNRIPKVQPILYGWHREDKSGPSSFKAVKLEGCRQFKDATGERIQWLPLPPKVTIMFVNNETWEKVSIPMSCEAPSNVTPTKSNKKIRWSSYKLTIEEYINKRLPSNCPILGAVAGGAIGTPMSLGPSLEIESGPGCAIAFIPEIPGLEVHHFLLPFDYDSENLPTKEDYENMTGISRDKHIKAMILLQASEYDVPFDAAHCFWSLNRDIAIAGGKVDNIIAPDLDKKSEDEACILGIAFSGDNVQAASVMVESHIRDPKEVECQIKKLKDCNISEENSFAFMFACLGRGYYFYRKSNVEADIFRKLFPRTPLFGFFGNGETGYNFLPDYSKTDPYVETKNKNYTFGSFDHGYTTIFCLISVNPTLPV</sequence>
<dbReference type="OrthoDB" id="509497at2759"/>
<proteinExistence type="predicted"/>
<dbReference type="GO" id="GO:0000209">
    <property type="term" value="P:protein polyubiquitination"/>
    <property type="evidence" value="ECO:0007669"/>
    <property type="project" value="TreeGrafter"/>
</dbReference>
<accession>A0A1S3I086</accession>
<dbReference type="KEGG" id="lak:106150356"/>
<dbReference type="PANTHER" id="PTHR14939:SF5">
    <property type="entry name" value="F-BOX ONLY PROTEIN 22"/>
    <property type="match status" value="1"/>
</dbReference>
<dbReference type="GeneID" id="106150356"/>
<dbReference type="GO" id="GO:0032436">
    <property type="term" value="P:positive regulation of proteasomal ubiquitin-dependent protein catabolic process"/>
    <property type="evidence" value="ECO:0007669"/>
    <property type="project" value="TreeGrafter"/>
</dbReference>
<dbReference type="SUPFAM" id="SSF81383">
    <property type="entry name" value="F-box domain"/>
    <property type="match status" value="1"/>
</dbReference>
<dbReference type="STRING" id="7574.A0A1S3I086"/>
<dbReference type="OMA" id="YHAYTTI"/>
<evidence type="ECO:0000259" key="1">
    <source>
        <dbReference type="Pfam" id="PF12937"/>
    </source>
</evidence>
<dbReference type="InParanoid" id="A0A1S3I086"/>
<evidence type="ECO:0000313" key="3">
    <source>
        <dbReference type="RefSeq" id="XP_013391236.1"/>
    </source>
</evidence>
<gene>
    <name evidence="3" type="primary">LOC106150356</name>
</gene>
<dbReference type="RefSeq" id="XP_013391236.1">
    <property type="nucleotide sequence ID" value="XM_013535782.1"/>
</dbReference>